<feature type="binding site" evidence="2">
    <location>
        <position position="85"/>
    </location>
    <ligand>
        <name>Cu cation</name>
        <dbReference type="ChEBI" id="CHEBI:23378"/>
    </ligand>
</feature>
<keyword evidence="3" id="KW-1015">Disulfide bond</keyword>
<keyword evidence="4" id="KW-1133">Transmembrane helix</keyword>
<feature type="transmembrane region" description="Helical" evidence="4">
    <location>
        <begin position="12"/>
        <end position="31"/>
    </location>
</feature>
<keyword evidence="6" id="KW-1185">Reference proteome</keyword>
<dbReference type="OrthoDB" id="9790194at2"/>
<dbReference type="Pfam" id="PF02630">
    <property type="entry name" value="SCO1-SenC"/>
    <property type="match status" value="1"/>
</dbReference>
<name>A0A4Y6UKX5_9PROT</name>
<gene>
    <name evidence="5" type="ORF">E3D00_07655</name>
</gene>
<comment type="similarity">
    <text evidence="1">Belongs to the SCO1/2 family.</text>
</comment>
<dbReference type="SUPFAM" id="SSF52833">
    <property type="entry name" value="Thioredoxin-like"/>
    <property type="match status" value="1"/>
</dbReference>
<evidence type="ECO:0000256" key="3">
    <source>
        <dbReference type="PIRSR" id="PIRSR603782-2"/>
    </source>
</evidence>
<keyword evidence="2" id="KW-0479">Metal-binding</keyword>
<reference evidence="5 6" key="1">
    <citation type="submission" date="2019-03" db="EMBL/GenBank/DDBJ databases">
        <title>The complete genome sequence of Swingsia samuiensis NBRC107927(T).</title>
        <authorList>
            <person name="Chua K.-O."/>
            <person name="Chan K.-G."/>
            <person name="See-Too W.-S."/>
        </authorList>
    </citation>
    <scope>NUCLEOTIDE SEQUENCE [LARGE SCALE GENOMIC DNA]</scope>
    <source>
        <strain evidence="5 6">AH83</strain>
    </source>
</reference>
<evidence type="ECO:0000256" key="1">
    <source>
        <dbReference type="ARBA" id="ARBA00010996"/>
    </source>
</evidence>
<feature type="disulfide bond" description="Redox-active" evidence="3">
    <location>
        <begin position="80"/>
        <end position="85"/>
    </location>
</feature>
<keyword evidence="2" id="KW-0186">Copper</keyword>
<evidence type="ECO:0000313" key="5">
    <source>
        <dbReference type="EMBL" id="QDH17450.1"/>
    </source>
</evidence>
<dbReference type="PANTHER" id="PTHR12151:SF1">
    <property type="entry name" value="PROTEIN SCO1 HOMOLOG 2, MITOCHONDRIAL"/>
    <property type="match status" value="1"/>
</dbReference>
<dbReference type="CDD" id="cd02968">
    <property type="entry name" value="SCO"/>
    <property type="match status" value="1"/>
</dbReference>
<dbReference type="InterPro" id="IPR036249">
    <property type="entry name" value="Thioredoxin-like_sf"/>
</dbReference>
<dbReference type="Proteomes" id="UP000316313">
    <property type="component" value="Chromosome"/>
</dbReference>
<protein>
    <submittedName>
        <fullName evidence="5">SCO family protein</fullName>
    </submittedName>
</protein>
<dbReference type="PANTHER" id="PTHR12151">
    <property type="entry name" value="ELECTRON TRANSPORT PROTIN SCO1/SENC FAMILY MEMBER"/>
    <property type="match status" value="1"/>
</dbReference>
<evidence type="ECO:0000256" key="2">
    <source>
        <dbReference type="PIRSR" id="PIRSR603782-1"/>
    </source>
</evidence>
<evidence type="ECO:0000313" key="6">
    <source>
        <dbReference type="Proteomes" id="UP000316313"/>
    </source>
</evidence>
<dbReference type="RefSeq" id="WP_141461409.1">
    <property type="nucleotide sequence ID" value="NZ_CP038141.1"/>
</dbReference>
<keyword evidence="4" id="KW-0472">Membrane</keyword>
<sequence length="199" mass="22004">MKTDNKRNIKPLIGLIFAIALMLGGIVFYATSHGGRGLLVQSNGNEVGGSFRIVSLGESVVTEGDFRGSWMLVWFFDTNCPDSRCQPVLKSMEQAYQVLHHQGVKVSPIVVSFNPFEEADTLKDYVLTIAPHVMPYTATPDMTKAMADEFHVPYKKEGDYYEPAPRVIIMDPQGHYAGTVDATGDAQALIARLQQITHK</sequence>
<feature type="binding site" evidence="2">
    <location>
        <position position="80"/>
    </location>
    <ligand>
        <name>Cu cation</name>
        <dbReference type="ChEBI" id="CHEBI:23378"/>
    </ligand>
</feature>
<organism evidence="5 6">
    <name type="scientific">Swingsia samuiensis</name>
    <dbReference type="NCBI Taxonomy" id="1293412"/>
    <lineage>
        <taxon>Bacteria</taxon>
        <taxon>Pseudomonadati</taxon>
        <taxon>Pseudomonadota</taxon>
        <taxon>Alphaproteobacteria</taxon>
        <taxon>Acetobacterales</taxon>
        <taxon>Acetobacteraceae</taxon>
        <taxon>Swingsia</taxon>
    </lineage>
</organism>
<dbReference type="AlphaFoldDB" id="A0A4Y6UKX5"/>
<accession>A0A4Y6UKX5</accession>
<evidence type="ECO:0000256" key="4">
    <source>
        <dbReference type="SAM" id="Phobius"/>
    </source>
</evidence>
<dbReference type="KEGG" id="ssam:E3D00_07655"/>
<dbReference type="GO" id="GO:0046872">
    <property type="term" value="F:metal ion binding"/>
    <property type="evidence" value="ECO:0007669"/>
    <property type="project" value="UniProtKB-KW"/>
</dbReference>
<proteinExistence type="inferred from homology"/>
<keyword evidence="4" id="KW-0812">Transmembrane</keyword>
<dbReference type="InterPro" id="IPR003782">
    <property type="entry name" value="SCO1/SenC"/>
</dbReference>
<dbReference type="EMBL" id="CP038141">
    <property type="protein sequence ID" value="QDH17450.1"/>
    <property type="molecule type" value="Genomic_DNA"/>
</dbReference>
<dbReference type="Gene3D" id="3.40.30.10">
    <property type="entry name" value="Glutaredoxin"/>
    <property type="match status" value="1"/>
</dbReference>